<dbReference type="GO" id="GO:0016747">
    <property type="term" value="F:acyltransferase activity, transferring groups other than amino-acyl groups"/>
    <property type="evidence" value="ECO:0007669"/>
    <property type="project" value="InterPro"/>
</dbReference>
<evidence type="ECO:0000256" key="1">
    <source>
        <dbReference type="SAM" id="Phobius"/>
    </source>
</evidence>
<keyword evidence="4" id="KW-1185">Reference proteome</keyword>
<dbReference type="PANTHER" id="PTHR23028:SF53">
    <property type="entry name" value="ACYL_TRANSF_3 DOMAIN-CONTAINING PROTEIN"/>
    <property type="match status" value="1"/>
</dbReference>
<feature type="transmembrane region" description="Helical" evidence="1">
    <location>
        <begin position="229"/>
        <end position="248"/>
    </location>
</feature>
<dbReference type="PANTHER" id="PTHR23028">
    <property type="entry name" value="ACETYLTRANSFERASE"/>
    <property type="match status" value="1"/>
</dbReference>
<feature type="transmembrane region" description="Helical" evidence="1">
    <location>
        <begin position="165"/>
        <end position="186"/>
    </location>
</feature>
<gene>
    <name evidence="3" type="ORF">I8751_16350</name>
</gene>
<evidence type="ECO:0000313" key="4">
    <source>
        <dbReference type="Proteomes" id="UP000599391"/>
    </source>
</evidence>
<accession>A0A8J7HDG9</accession>
<name>A0A8J7HDG9_9CYAN</name>
<evidence type="ECO:0000259" key="2">
    <source>
        <dbReference type="Pfam" id="PF01757"/>
    </source>
</evidence>
<feature type="transmembrane region" description="Helical" evidence="1">
    <location>
        <begin position="12"/>
        <end position="30"/>
    </location>
</feature>
<dbReference type="AlphaFoldDB" id="A0A8J7HDG9"/>
<organism evidence="3 4">
    <name type="scientific">Atlanticothrix silvestris CENA357</name>
    <dbReference type="NCBI Taxonomy" id="1725252"/>
    <lineage>
        <taxon>Bacteria</taxon>
        <taxon>Bacillati</taxon>
        <taxon>Cyanobacteriota</taxon>
        <taxon>Cyanophyceae</taxon>
        <taxon>Nostocales</taxon>
        <taxon>Nodulariaceae</taxon>
        <taxon>Atlanticothrix</taxon>
        <taxon>Atlanticothrix silvestris</taxon>
    </lineage>
</organism>
<keyword evidence="1" id="KW-1133">Transmembrane helix</keyword>
<dbReference type="GO" id="GO:0009103">
    <property type="term" value="P:lipopolysaccharide biosynthetic process"/>
    <property type="evidence" value="ECO:0007669"/>
    <property type="project" value="TreeGrafter"/>
</dbReference>
<dbReference type="Proteomes" id="UP000599391">
    <property type="component" value="Unassembled WGS sequence"/>
</dbReference>
<dbReference type="GO" id="GO:0016020">
    <property type="term" value="C:membrane"/>
    <property type="evidence" value="ECO:0007669"/>
    <property type="project" value="TreeGrafter"/>
</dbReference>
<dbReference type="InterPro" id="IPR002656">
    <property type="entry name" value="Acyl_transf_3_dom"/>
</dbReference>
<feature type="transmembrane region" description="Helical" evidence="1">
    <location>
        <begin position="36"/>
        <end position="55"/>
    </location>
</feature>
<protein>
    <submittedName>
        <fullName evidence="3">Acyltransferase</fullName>
    </submittedName>
</protein>
<feature type="transmembrane region" description="Helical" evidence="1">
    <location>
        <begin position="254"/>
        <end position="274"/>
    </location>
</feature>
<dbReference type="RefSeq" id="WP_225894192.1">
    <property type="nucleotide sequence ID" value="NZ_JAECZB010000049.1"/>
</dbReference>
<sequence>MGTSSKFYIPSLDGMRTVAFLIVFLAHAGLSKVVPGGFGVTVFFFLSGYLITTILRREYDRYQTLDFKSFYLRRILRILPPFYFVLLLGVTLTFLGFLEGQIHLPALLSQALHYANYYAIFVGGGTTIGSGVYWSLAVEEHFYLLFPFLYLALRKLHLSPKKQMLVFWVLCLAVLLWRCILIYGFGVDASRTFYASDTRMDSILFGCALAVNGNPMMDSQSWSNRLWKQFLLPIGIVLLLFSFLYRSFEFQETFRYTIQGIALYPIFVTAIRFPNWGLFQLLNLEWMRFIGVLSYSLYLVHHTVIYAVYMYLPQFNKVIQGGISLLISFGLAYAIYKFIEFPVIQIRKKLS</sequence>
<feature type="transmembrane region" description="Helical" evidence="1">
    <location>
        <begin position="132"/>
        <end position="153"/>
    </location>
</feature>
<dbReference type="Pfam" id="PF01757">
    <property type="entry name" value="Acyl_transf_3"/>
    <property type="match status" value="1"/>
</dbReference>
<dbReference type="InterPro" id="IPR050879">
    <property type="entry name" value="Acyltransferase_3"/>
</dbReference>
<dbReference type="EMBL" id="JAECZB010000049">
    <property type="protein sequence ID" value="MBH8553913.1"/>
    <property type="molecule type" value="Genomic_DNA"/>
</dbReference>
<feature type="transmembrane region" description="Helical" evidence="1">
    <location>
        <begin position="286"/>
        <end position="312"/>
    </location>
</feature>
<keyword evidence="3" id="KW-0012">Acyltransferase</keyword>
<keyword evidence="1" id="KW-0812">Transmembrane</keyword>
<evidence type="ECO:0000313" key="3">
    <source>
        <dbReference type="EMBL" id="MBH8553913.1"/>
    </source>
</evidence>
<comment type="caution">
    <text evidence="3">The sequence shown here is derived from an EMBL/GenBank/DDBJ whole genome shotgun (WGS) entry which is preliminary data.</text>
</comment>
<reference evidence="3 4" key="1">
    <citation type="journal article" date="2021" name="Int. J. Syst. Evol. Microbiol.">
        <title>Amazonocrinis nigriterrae gen. nov., sp. nov., Atlanticothrix silvestris gen. nov., sp. nov. and Dendronalium phyllosphericum gen. nov., sp. nov., nostocacean cyanobacteria from Brazilian environments.</title>
        <authorList>
            <person name="Alvarenga D.O."/>
            <person name="Andreote A.P.D."/>
            <person name="Branco L.H.Z."/>
            <person name="Delbaje E."/>
            <person name="Cruz R.B."/>
            <person name="Varani A.M."/>
            <person name="Fiore M.F."/>
        </authorList>
    </citation>
    <scope>NUCLEOTIDE SEQUENCE [LARGE SCALE GENOMIC DNA]</scope>
    <source>
        <strain evidence="3 4">CENA357</strain>
    </source>
</reference>
<proteinExistence type="predicted"/>
<feature type="transmembrane region" description="Helical" evidence="1">
    <location>
        <begin position="75"/>
        <end position="98"/>
    </location>
</feature>
<feature type="transmembrane region" description="Helical" evidence="1">
    <location>
        <begin position="318"/>
        <end position="339"/>
    </location>
</feature>
<keyword evidence="3" id="KW-0808">Transferase</keyword>
<keyword evidence="1" id="KW-0472">Membrane</keyword>
<feature type="domain" description="Acyltransferase 3" evidence="2">
    <location>
        <begin position="10"/>
        <end position="336"/>
    </location>
</feature>